<evidence type="ECO:0000256" key="1">
    <source>
        <dbReference type="ARBA" id="ARBA00009995"/>
    </source>
</evidence>
<dbReference type="PANTHER" id="PTHR11926:SF774">
    <property type="entry name" value="UDP-GLYCOSYLTRANSFERASE 85A1-RELATED"/>
    <property type="match status" value="1"/>
</dbReference>
<dbReference type="GO" id="GO:0080044">
    <property type="term" value="F:quercetin 7-O-glucosyltransferase activity"/>
    <property type="evidence" value="ECO:0007669"/>
    <property type="project" value="TreeGrafter"/>
</dbReference>
<organism evidence="2 3">
    <name type="scientific">Quercus suber</name>
    <name type="common">Cork oak</name>
    <dbReference type="NCBI Taxonomy" id="58331"/>
    <lineage>
        <taxon>Eukaryota</taxon>
        <taxon>Viridiplantae</taxon>
        <taxon>Streptophyta</taxon>
        <taxon>Embryophyta</taxon>
        <taxon>Tracheophyta</taxon>
        <taxon>Spermatophyta</taxon>
        <taxon>Magnoliopsida</taxon>
        <taxon>eudicotyledons</taxon>
        <taxon>Gunneridae</taxon>
        <taxon>Pentapetalae</taxon>
        <taxon>rosids</taxon>
        <taxon>fabids</taxon>
        <taxon>Fagales</taxon>
        <taxon>Fagaceae</taxon>
        <taxon>Quercus</taxon>
    </lineage>
</organism>
<dbReference type="Gene3D" id="3.40.50.2000">
    <property type="entry name" value="Glycogen Phosphorylase B"/>
    <property type="match status" value="2"/>
</dbReference>
<dbReference type="EMBL" id="PKMF04000177">
    <property type="protein sequence ID" value="KAK7844944.1"/>
    <property type="molecule type" value="Genomic_DNA"/>
</dbReference>
<proteinExistence type="inferred from homology"/>
<dbReference type="SUPFAM" id="SSF53756">
    <property type="entry name" value="UDP-Glycosyltransferase/glycogen phosphorylase"/>
    <property type="match status" value="1"/>
</dbReference>
<comment type="caution">
    <text evidence="2">The sequence shown here is derived from an EMBL/GenBank/DDBJ whole genome shotgun (WGS) entry which is preliminary data.</text>
</comment>
<comment type="similarity">
    <text evidence="1">Belongs to the UDP-glycosyltransferase family.</text>
</comment>
<sequence length="171" mass="19708">MDSKTQVADKPHAVCIPCPAQSHMKAMLKLSKLLHHEGFHITFVNTEFNHQRFMKSRDSPSVTCIVSNDFMLFTIIATQEFKIPIVKFFTNFACSVMGYLQLPSLKDKGIIPLIVQNPIEILHYFFVNDHCMLKLFVFAKESYLTNGYLDTIINWIPGMRDIRLRDLPSLV</sequence>
<name>A0AAW0L086_QUESU</name>
<gene>
    <name evidence="2" type="primary">UGT85C2_0</name>
    <name evidence="2" type="ORF">CFP56_010140</name>
</gene>
<protein>
    <submittedName>
        <fullName evidence="2">Udp-glycosyltransferase 85c2</fullName>
    </submittedName>
</protein>
<evidence type="ECO:0000313" key="3">
    <source>
        <dbReference type="Proteomes" id="UP000237347"/>
    </source>
</evidence>
<dbReference type="PANTHER" id="PTHR11926">
    <property type="entry name" value="GLUCOSYL/GLUCURONOSYL TRANSFERASES"/>
    <property type="match status" value="1"/>
</dbReference>
<keyword evidence="3" id="KW-1185">Reference proteome</keyword>
<accession>A0AAW0L086</accession>
<dbReference type="AlphaFoldDB" id="A0AAW0L086"/>
<dbReference type="Proteomes" id="UP000237347">
    <property type="component" value="Unassembled WGS sequence"/>
</dbReference>
<evidence type="ECO:0000313" key="2">
    <source>
        <dbReference type="EMBL" id="KAK7844944.1"/>
    </source>
</evidence>
<reference evidence="2 3" key="1">
    <citation type="journal article" date="2018" name="Sci. Data">
        <title>The draft genome sequence of cork oak.</title>
        <authorList>
            <person name="Ramos A.M."/>
            <person name="Usie A."/>
            <person name="Barbosa P."/>
            <person name="Barros P.M."/>
            <person name="Capote T."/>
            <person name="Chaves I."/>
            <person name="Simoes F."/>
            <person name="Abreu I."/>
            <person name="Carrasquinho I."/>
            <person name="Faro C."/>
            <person name="Guimaraes J.B."/>
            <person name="Mendonca D."/>
            <person name="Nobrega F."/>
            <person name="Rodrigues L."/>
            <person name="Saibo N.J.M."/>
            <person name="Varela M.C."/>
            <person name="Egas C."/>
            <person name="Matos J."/>
            <person name="Miguel C.M."/>
            <person name="Oliveira M.M."/>
            <person name="Ricardo C.P."/>
            <person name="Goncalves S."/>
        </authorList>
    </citation>
    <scope>NUCLEOTIDE SEQUENCE [LARGE SCALE GENOMIC DNA]</scope>
    <source>
        <strain evidence="3">cv. HL8</strain>
    </source>
</reference>
<dbReference type="GO" id="GO:0080043">
    <property type="term" value="F:quercetin 3-O-glucosyltransferase activity"/>
    <property type="evidence" value="ECO:0007669"/>
    <property type="project" value="TreeGrafter"/>
</dbReference>